<comment type="caution">
    <text evidence="8">The sequence shown here is derived from an EMBL/GenBank/DDBJ whole genome shotgun (WGS) entry which is preliminary data.</text>
</comment>
<gene>
    <name evidence="8" type="ORF">DVH24_037105</name>
</gene>
<dbReference type="Gene3D" id="3.80.10.10">
    <property type="entry name" value="Ribonuclease Inhibitor"/>
    <property type="match status" value="1"/>
</dbReference>
<keyword evidence="2" id="KW-0677">Repeat</keyword>
<evidence type="ECO:0000256" key="2">
    <source>
        <dbReference type="ARBA" id="ARBA00022737"/>
    </source>
</evidence>
<dbReference type="EC" id="3.2.2.6" evidence="1"/>
<dbReference type="Pfam" id="PF23598">
    <property type="entry name" value="LRR_14"/>
    <property type="match status" value="1"/>
</dbReference>
<comment type="catalytic activity">
    <reaction evidence="5">
        <text>NAD(+) + H2O = ADP-D-ribose + nicotinamide + H(+)</text>
        <dbReference type="Rhea" id="RHEA:16301"/>
        <dbReference type="ChEBI" id="CHEBI:15377"/>
        <dbReference type="ChEBI" id="CHEBI:15378"/>
        <dbReference type="ChEBI" id="CHEBI:17154"/>
        <dbReference type="ChEBI" id="CHEBI:57540"/>
        <dbReference type="ChEBI" id="CHEBI:57967"/>
        <dbReference type="EC" id="3.2.2.6"/>
    </reaction>
    <physiologicalReaction direction="left-to-right" evidence="5">
        <dbReference type="Rhea" id="RHEA:16302"/>
    </physiologicalReaction>
</comment>
<feature type="chain" id="PRO_5019844063" description="ADP-ribosyl cyclase/cyclic ADP-ribose hydrolase" evidence="6">
    <location>
        <begin position="29"/>
        <end position="535"/>
    </location>
</feature>
<dbReference type="SUPFAM" id="SSF52200">
    <property type="entry name" value="Toll/Interleukin receptor TIR domain"/>
    <property type="match status" value="1"/>
</dbReference>
<evidence type="ECO:0000313" key="9">
    <source>
        <dbReference type="Proteomes" id="UP000290289"/>
    </source>
</evidence>
<dbReference type="Proteomes" id="UP000290289">
    <property type="component" value="Chromosome 17"/>
</dbReference>
<dbReference type="PROSITE" id="PS50104">
    <property type="entry name" value="TIR"/>
    <property type="match status" value="1"/>
</dbReference>
<dbReference type="FunFam" id="3.40.50.10140:FF:000007">
    <property type="entry name" value="Disease resistance protein (TIR-NBS-LRR class)"/>
    <property type="match status" value="1"/>
</dbReference>
<evidence type="ECO:0000256" key="3">
    <source>
        <dbReference type="ARBA" id="ARBA00022801"/>
    </source>
</evidence>
<keyword evidence="4" id="KW-0520">NAD</keyword>
<evidence type="ECO:0000256" key="1">
    <source>
        <dbReference type="ARBA" id="ARBA00011982"/>
    </source>
</evidence>
<accession>A0A498HJK3</accession>
<keyword evidence="6" id="KW-0732">Signal</keyword>
<dbReference type="PANTHER" id="PTHR32009:SF39">
    <property type="entry name" value="TIR DOMAIN-CONTAINING PROTEIN"/>
    <property type="match status" value="1"/>
</dbReference>
<dbReference type="GO" id="GO:0007165">
    <property type="term" value="P:signal transduction"/>
    <property type="evidence" value="ECO:0007669"/>
    <property type="project" value="InterPro"/>
</dbReference>
<sequence length="535" mass="59828">MGLGLSALPFKCPLRALLFCVVTVKARGHGEGTEIRGQTIQVHSDAIKKWKLDFSLSRPFLFLSIPSSPLKILFSSENNEWRLSILCLSMASSSSSSSAIDWKYDVFLNFRGEDTRKTFIGHLYKALVHNSINTFIDAQELRKGNGLSQLLKAISGSRLSIVVFSQNYASSRWCLKELVHILHCMDTHELIVVPIFYGVDPSHVRKLKGSFAEAFSKHEHDSNAGMEEVQGWSSALRRNLSELHLDWFVYSTKFEKPTELDSSLDSTTSNNLTEHEGYIQDHRTFTNQYLQQLPHVSGIAIKELPSVIYNLTGIVTLTLRYSKGFKSLTSRNLSTQFEVFPDIVENMERLASLDLDETSIRELPQSIERLQGLVSLNLKNCKNLVYLPDSICNLLSLEWLTLSGCSKLSKLPEDLLYLKRLDVKGTGKKQRYFSTLGELAQFRSTAPLIDIAGSNNNHGPTASHLSTLGDSVQFQSTVLLSVMVDEENEAVAVGETLSDLEESSYKEEEEKALAASRRGGRIWGCCICGARANED</sequence>
<evidence type="ECO:0000256" key="4">
    <source>
        <dbReference type="ARBA" id="ARBA00023027"/>
    </source>
</evidence>
<proteinExistence type="predicted"/>
<evidence type="ECO:0000256" key="6">
    <source>
        <dbReference type="SAM" id="SignalP"/>
    </source>
</evidence>
<feature type="signal peptide" evidence="6">
    <location>
        <begin position="1"/>
        <end position="28"/>
    </location>
</feature>
<dbReference type="EMBL" id="RDQH01000343">
    <property type="protein sequence ID" value="RXH69321.1"/>
    <property type="molecule type" value="Genomic_DNA"/>
</dbReference>
<dbReference type="InterPro" id="IPR035897">
    <property type="entry name" value="Toll_tir_struct_dom_sf"/>
</dbReference>
<dbReference type="PANTHER" id="PTHR32009">
    <property type="entry name" value="TMV RESISTANCE PROTEIN N-LIKE"/>
    <property type="match status" value="1"/>
</dbReference>
<evidence type="ECO:0000259" key="7">
    <source>
        <dbReference type="PROSITE" id="PS50104"/>
    </source>
</evidence>
<name>A0A498HJK3_MALDO</name>
<evidence type="ECO:0000313" key="8">
    <source>
        <dbReference type="EMBL" id="RXH69321.1"/>
    </source>
</evidence>
<dbReference type="Gene3D" id="3.40.50.10140">
    <property type="entry name" value="Toll/interleukin-1 receptor homology (TIR) domain"/>
    <property type="match status" value="1"/>
</dbReference>
<reference evidence="8 9" key="1">
    <citation type="submission" date="2018-10" db="EMBL/GenBank/DDBJ databases">
        <title>A high-quality apple genome assembly.</title>
        <authorList>
            <person name="Hu J."/>
        </authorList>
    </citation>
    <scope>NUCLEOTIDE SEQUENCE [LARGE SCALE GENOMIC DNA]</scope>
    <source>
        <strain evidence="9">cv. HFTH1</strain>
        <tissue evidence="8">Young leaf</tissue>
    </source>
</reference>
<feature type="domain" description="TIR" evidence="7">
    <location>
        <begin position="102"/>
        <end position="272"/>
    </location>
</feature>
<evidence type="ECO:0000256" key="5">
    <source>
        <dbReference type="ARBA" id="ARBA00047304"/>
    </source>
</evidence>
<dbReference type="InterPro" id="IPR000157">
    <property type="entry name" value="TIR_dom"/>
</dbReference>
<organism evidence="8 9">
    <name type="scientific">Malus domestica</name>
    <name type="common">Apple</name>
    <name type="synonym">Pyrus malus</name>
    <dbReference type="NCBI Taxonomy" id="3750"/>
    <lineage>
        <taxon>Eukaryota</taxon>
        <taxon>Viridiplantae</taxon>
        <taxon>Streptophyta</taxon>
        <taxon>Embryophyta</taxon>
        <taxon>Tracheophyta</taxon>
        <taxon>Spermatophyta</taxon>
        <taxon>Magnoliopsida</taxon>
        <taxon>eudicotyledons</taxon>
        <taxon>Gunneridae</taxon>
        <taxon>Pentapetalae</taxon>
        <taxon>rosids</taxon>
        <taxon>fabids</taxon>
        <taxon>Rosales</taxon>
        <taxon>Rosaceae</taxon>
        <taxon>Amygdaloideae</taxon>
        <taxon>Maleae</taxon>
        <taxon>Malus</taxon>
    </lineage>
</organism>
<protein>
    <recommendedName>
        <fullName evidence="1">ADP-ribosyl cyclase/cyclic ADP-ribose hydrolase</fullName>
        <ecNumber evidence="1">3.2.2.6</ecNumber>
    </recommendedName>
</protein>
<dbReference type="SMART" id="SM00255">
    <property type="entry name" value="TIR"/>
    <property type="match status" value="1"/>
</dbReference>
<dbReference type="InterPro" id="IPR055414">
    <property type="entry name" value="LRR_R13L4/SHOC2-like"/>
</dbReference>
<keyword evidence="9" id="KW-1185">Reference proteome</keyword>
<dbReference type="Pfam" id="PF01582">
    <property type="entry name" value="TIR"/>
    <property type="match status" value="1"/>
</dbReference>
<keyword evidence="3" id="KW-0378">Hydrolase</keyword>
<dbReference type="SUPFAM" id="SSF52047">
    <property type="entry name" value="RNI-like"/>
    <property type="match status" value="1"/>
</dbReference>
<dbReference type="InterPro" id="IPR032675">
    <property type="entry name" value="LRR_dom_sf"/>
</dbReference>
<dbReference type="AlphaFoldDB" id="A0A498HJK3"/>
<dbReference type="GO" id="GO:0061809">
    <property type="term" value="F:NAD+ nucleosidase activity, cyclic ADP-ribose generating"/>
    <property type="evidence" value="ECO:0007669"/>
    <property type="project" value="UniProtKB-EC"/>
</dbReference>